<gene>
    <name evidence="2" type="ORF">ACFPQ5_22765</name>
</gene>
<evidence type="ECO:0000256" key="1">
    <source>
        <dbReference type="SAM" id="MobiDB-lite"/>
    </source>
</evidence>
<dbReference type="RefSeq" id="WP_379761105.1">
    <property type="nucleotide sequence ID" value="NZ_JBHSMR010000014.1"/>
</dbReference>
<reference evidence="3" key="1">
    <citation type="journal article" date="2019" name="Int. J. Syst. Evol. Microbiol.">
        <title>The Global Catalogue of Microorganisms (GCM) 10K type strain sequencing project: providing services to taxonomists for standard genome sequencing and annotation.</title>
        <authorList>
            <consortium name="The Broad Institute Genomics Platform"/>
            <consortium name="The Broad Institute Genome Sequencing Center for Infectious Disease"/>
            <person name="Wu L."/>
            <person name="Ma J."/>
        </authorList>
    </citation>
    <scope>NUCLEOTIDE SEQUENCE [LARGE SCALE GENOMIC DNA]</scope>
    <source>
        <strain evidence="3">CCUG 43111</strain>
    </source>
</reference>
<organism evidence="2 3">
    <name type="scientific">Massilia suwonensis</name>
    <dbReference type="NCBI Taxonomy" id="648895"/>
    <lineage>
        <taxon>Bacteria</taxon>
        <taxon>Pseudomonadati</taxon>
        <taxon>Pseudomonadota</taxon>
        <taxon>Betaproteobacteria</taxon>
        <taxon>Burkholderiales</taxon>
        <taxon>Oxalobacteraceae</taxon>
        <taxon>Telluria group</taxon>
        <taxon>Massilia</taxon>
    </lineage>
</organism>
<accession>A0ABW0MS06</accession>
<evidence type="ECO:0000313" key="3">
    <source>
        <dbReference type="Proteomes" id="UP001596101"/>
    </source>
</evidence>
<sequence length="47" mass="5184">MTKPTDHLPMTHVPHHPPILSIPFDPRSSMNAADEPAADLKGHFNTL</sequence>
<name>A0ABW0MS06_9BURK</name>
<feature type="compositionally biased region" description="Basic and acidic residues" evidence="1">
    <location>
        <begin position="38"/>
        <end position="47"/>
    </location>
</feature>
<comment type="caution">
    <text evidence="2">The sequence shown here is derived from an EMBL/GenBank/DDBJ whole genome shotgun (WGS) entry which is preliminary data.</text>
</comment>
<feature type="region of interest" description="Disordered" evidence="1">
    <location>
        <begin position="1"/>
        <end position="47"/>
    </location>
</feature>
<proteinExistence type="predicted"/>
<dbReference type="Proteomes" id="UP001596101">
    <property type="component" value="Unassembled WGS sequence"/>
</dbReference>
<keyword evidence="3" id="KW-1185">Reference proteome</keyword>
<dbReference type="EMBL" id="JBHSMR010000014">
    <property type="protein sequence ID" value="MFC5481034.1"/>
    <property type="molecule type" value="Genomic_DNA"/>
</dbReference>
<protein>
    <submittedName>
        <fullName evidence="2">Uncharacterized protein</fullName>
    </submittedName>
</protein>
<evidence type="ECO:0000313" key="2">
    <source>
        <dbReference type="EMBL" id="MFC5481034.1"/>
    </source>
</evidence>